<name>A0A381XQX3_9ZZZZ</name>
<sequence>MNNSVEEATESYYRWLHAFNSRDIDGMLEEMHFPHIRISGRNEIQVWNSRDDQIARHDGMTERLRSENWIQTVTSELRTVQEGPDKVHLAMTQHRRNREGR</sequence>
<dbReference type="AlphaFoldDB" id="A0A381XQX3"/>
<protein>
    <recommendedName>
        <fullName evidence="2">SnoaL-like domain-containing protein</fullName>
    </recommendedName>
</protein>
<gene>
    <name evidence="1" type="ORF">METZ01_LOCUS119979</name>
</gene>
<evidence type="ECO:0008006" key="2">
    <source>
        <dbReference type="Google" id="ProtNLM"/>
    </source>
</evidence>
<evidence type="ECO:0000313" key="1">
    <source>
        <dbReference type="EMBL" id="SVA67125.1"/>
    </source>
</evidence>
<dbReference type="EMBL" id="UINC01016049">
    <property type="protein sequence ID" value="SVA67125.1"/>
    <property type="molecule type" value="Genomic_DNA"/>
</dbReference>
<accession>A0A381XQX3</accession>
<proteinExistence type="predicted"/>
<reference evidence="1" key="1">
    <citation type="submission" date="2018-05" db="EMBL/GenBank/DDBJ databases">
        <authorList>
            <person name="Lanie J.A."/>
            <person name="Ng W.-L."/>
            <person name="Kazmierczak K.M."/>
            <person name="Andrzejewski T.M."/>
            <person name="Davidsen T.M."/>
            <person name="Wayne K.J."/>
            <person name="Tettelin H."/>
            <person name="Glass J.I."/>
            <person name="Rusch D."/>
            <person name="Podicherti R."/>
            <person name="Tsui H.-C.T."/>
            <person name="Winkler M.E."/>
        </authorList>
    </citation>
    <scope>NUCLEOTIDE SEQUENCE</scope>
</reference>
<feature type="non-terminal residue" evidence="1">
    <location>
        <position position="101"/>
    </location>
</feature>
<organism evidence="1">
    <name type="scientific">marine metagenome</name>
    <dbReference type="NCBI Taxonomy" id="408172"/>
    <lineage>
        <taxon>unclassified sequences</taxon>
        <taxon>metagenomes</taxon>
        <taxon>ecological metagenomes</taxon>
    </lineage>
</organism>